<comment type="caution">
    <text evidence="1">The sequence shown here is derived from an EMBL/GenBank/DDBJ whole genome shotgun (WGS) entry which is preliminary data.</text>
</comment>
<evidence type="ECO:0000313" key="2">
    <source>
        <dbReference type="Proteomes" id="UP000824208"/>
    </source>
</evidence>
<dbReference type="AlphaFoldDB" id="A0A9D2MCL6"/>
<protein>
    <submittedName>
        <fullName evidence="1">Uncharacterized protein</fullName>
    </submittedName>
</protein>
<organism evidence="1 2">
    <name type="scientific">Candidatus Flavonifractor intestinipullorum</name>
    <dbReference type="NCBI Taxonomy" id="2838587"/>
    <lineage>
        <taxon>Bacteria</taxon>
        <taxon>Bacillati</taxon>
        <taxon>Bacillota</taxon>
        <taxon>Clostridia</taxon>
        <taxon>Eubacteriales</taxon>
        <taxon>Oscillospiraceae</taxon>
        <taxon>Flavonifractor</taxon>
    </lineage>
</organism>
<gene>
    <name evidence="1" type="ORF">H9714_10415</name>
</gene>
<sequence>MANCKICGEPVRCARVFHAACWETAAKRELETFCDHDCRWPRECGDEESLRELHCSGCALVRLLNLGL</sequence>
<name>A0A9D2MCL6_9FIRM</name>
<reference evidence="1" key="1">
    <citation type="journal article" date="2021" name="PeerJ">
        <title>Extensive microbial diversity within the chicken gut microbiome revealed by metagenomics and culture.</title>
        <authorList>
            <person name="Gilroy R."/>
            <person name="Ravi A."/>
            <person name="Getino M."/>
            <person name="Pursley I."/>
            <person name="Horton D.L."/>
            <person name="Alikhan N.F."/>
            <person name="Baker D."/>
            <person name="Gharbi K."/>
            <person name="Hall N."/>
            <person name="Watson M."/>
            <person name="Adriaenssens E.M."/>
            <person name="Foster-Nyarko E."/>
            <person name="Jarju S."/>
            <person name="Secka A."/>
            <person name="Antonio M."/>
            <person name="Oren A."/>
            <person name="Chaudhuri R.R."/>
            <person name="La Ragione R."/>
            <person name="Hildebrand F."/>
            <person name="Pallen M.J."/>
        </authorList>
    </citation>
    <scope>NUCLEOTIDE SEQUENCE</scope>
    <source>
        <strain evidence="1">CHK189-11263</strain>
    </source>
</reference>
<dbReference type="EMBL" id="DWYC01000088">
    <property type="protein sequence ID" value="HJB57952.1"/>
    <property type="molecule type" value="Genomic_DNA"/>
</dbReference>
<dbReference type="Proteomes" id="UP000824208">
    <property type="component" value="Unassembled WGS sequence"/>
</dbReference>
<accession>A0A9D2MCL6</accession>
<evidence type="ECO:0000313" key="1">
    <source>
        <dbReference type="EMBL" id="HJB57952.1"/>
    </source>
</evidence>
<reference evidence="1" key="2">
    <citation type="submission" date="2021-04" db="EMBL/GenBank/DDBJ databases">
        <authorList>
            <person name="Gilroy R."/>
        </authorList>
    </citation>
    <scope>NUCLEOTIDE SEQUENCE</scope>
    <source>
        <strain evidence="1">CHK189-11263</strain>
    </source>
</reference>
<proteinExistence type="predicted"/>